<proteinExistence type="predicted"/>
<feature type="transmembrane region" description="Helical" evidence="1">
    <location>
        <begin position="341"/>
        <end position="359"/>
    </location>
</feature>
<sequence>VTGRGYAAVQKDEDIKWCPLKSIKPVLPMLSYPSDSHHPYRPHVWTFKNFISGAVIGQLETNTPAWTVRLADIFTNDRSGKTSRDIAVQTYWCPSHNPAKKQCTRPGYWFCGHWGCETIVTGYRRWRPPREDVFLKVTGWPHDCVFGTKYQGRKIGTCTHLTITVLQPQDPSWAMGRLWSVYQHDDAPLIKDPDLGTVIQIIRAPTHKRHIAVGPNELATFMKNTPSATVSPEGERSSVTATVLKPARVIPAPKDQAQNLFTRMLYAAFLSLNALQPNLTESCWLCYDSRPSFYEGIGSNRTFQYSQEATLKEECCTYVNHSGPIRQSMTELKERLERRPVIVIILALLFGPCMLNKIAQFVKARLSKIEIMVLQQRQLT</sequence>
<name>A0A8C3P353_9PASS</name>
<dbReference type="Proteomes" id="UP000694396">
    <property type="component" value="Unplaced"/>
</dbReference>
<keyword evidence="1" id="KW-1133">Transmembrane helix</keyword>
<dbReference type="PANTHER" id="PTHR10424">
    <property type="entry name" value="VIRAL ENVELOPE PROTEIN"/>
    <property type="match status" value="1"/>
</dbReference>
<dbReference type="Gene3D" id="2.30.30.10">
    <property type="entry name" value="Integrase, C-terminal domain superfamily, retroviral"/>
    <property type="match status" value="1"/>
</dbReference>
<dbReference type="InterPro" id="IPR008981">
    <property type="entry name" value="FMuLV_rcpt-bd"/>
</dbReference>
<accession>A0A8C3P353</accession>
<evidence type="ECO:0000313" key="2">
    <source>
        <dbReference type="Ensembl" id="ENSCRFP00000003236.1"/>
    </source>
</evidence>
<evidence type="ECO:0000256" key="1">
    <source>
        <dbReference type="SAM" id="Phobius"/>
    </source>
</evidence>
<keyword evidence="1" id="KW-0812">Transmembrane</keyword>
<dbReference type="PANTHER" id="PTHR10424:SF82">
    <property type="entry name" value="ENVELOPE GLYCOPROTEIN-RELATED"/>
    <property type="match status" value="1"/>
</dbReference>
<reference evidence="2" key="1">
    <citation type="submission" date="2025-08" db="UniProtKB">
        <authorList>
            <consortium name="Ensembl"/>
        </authorList>
    </citation>
    <scope>IDENTIFICATION</scope>
</reference>
<keyword evidence="3" id="KW-1185">Reference proteome</keyword>
<dbReference type="Pfam" id="PF00429">
    <property type="entry name" value="TLV_coat"/>
    <property type="match status" value="2"/>
</dbReference>
<evidence type="ECO:0008006" key="4">
    <source>
        <dbReference type="Google" id="ProtNLM"/>
    </source>
</evidence>
<reference evidence="2" key="2">
    <citation type="submission" date="2025-09" db="UniProtKB">
        <authorList>
            <consortium name="Ensembl"/>
        </authorList>
    </citation>
    <scope>IDENTIFICATION</scope>
</reference>
<dbReference type="AlphaFoldDB" id="A0A8C3P353"/>
<dbReference type="InterPro" id="IPR018154">
    <property type="entry name" value="TLV/ENV_coat_polyprotein"/>
</dbReference>
<dbReference type="InterPro" id="IPR036862">
    <property type="entry name" value="Integrase_C_dom_sf_retrovir"/>
</dbReference>
<dbReference type="GO" id="GO:0003676">
    <property type="term" value="F:nucleic acid binding"/>
    <property type="evidence" value="ECO:0007669"/>
    <property type="project" value="InterPro"/>
</dbReference>
<dbReference type="SUPFAM" id="SSF49830">
    <property type="entry name" value="ENV polyprotein, receptor-binding domain"/>
    <property type="match status" value="1"/>
</dbReference>
<keyword evidence="1" id="KW-0472">Membrane</keyword>
<organism evidence="2 3">
    <name type="scientific">Cyanoderma ruficeps</name>
    <name type="common">rufous-capped babbler</name>
    <dbReference type="NCBI Taxonomy" id="181631"/>
    <lineage>
        <taxon>Eukaryota</taxon>
        <taxon>Metazoa</taxon>
        <taxon>Chordata</taxon>
        <taxon>Craniata</taxon>
        <taxon>Vertebrata</taxon>
        <taxon>Euteleostomi</taxon>
        <taxon>Archelosauria</taxon>
        <taxon>Archosauria</taxon>
        <taxon>Dinosauria</taxon>
        <taxon>Saurischia</taxon>
        <taxon>Theropoda</taxon>
        <taxon>Coelurosauria</taxon>
        <taxon>Aves</taxon>
        <taxon>Neognathae</taxon>
        <taxon>Neoaves</taxon>
        <taxon>Telluraves</taxon>
        <taxon>Australaves</taxon>
        <taxon>Passeriformes</taxon>
        <taxon>Sylvioidea</taxon>
        <taxon>Timaliidae</taxon>
        <taxon>Cyanoderma</taxon>
    </lineage>
</organism>
<protein>
    <recommendedName>
        <fullName evidence="4">ENV2 protein</fullName>
    </recommendedName>
</protein>
<dbReference type="Ensembl" id="ENSCRFT00000003365.1">
    <property type="protein sequence ID" value="ENSCRFP00000003236.1"/>
    <property type="gene ID" value="ENSCRFG00000002546.1"/>
</dbReference>
<dbReference type="Gene3D" id="3.90.310.10">
    <property type="entry name" value="ENV polyprotein, receptor-binding domain"/>
    <property type="match status" value="1"/>
</dbReference>
<dbReference type="Gene3D" id="1.10.287.210">
    <property type="match status" value="1"/>
</dbReference>
<evidence type="ECO:0000313" key="3">
    <source>
        <dbReference type="Proteomes" id="UP000694396"/>
    </source>
</evidence>